<evidence type="ECO:0000313" key="2">
    <source>
        <dbReference type="Proteomes" id="UP001438292"/>
    </source>
</evidence>
<name>A0ABV0H0I2_9NEIS</name>
<reference evidence="1 2" key="1">
    <citation type="submission" date="2024-05" db="EMBL/GenBank/DDBJ databases">
        <authorList>
            <person name="De Oliveira J.P."/>
            <person name="Noriler S.A."/>
            <person name="De Oliveira A.G."/>
            <person name="Sipoli D.S."/>
        </authorList>
    </citation>
    <scope>NUCLEOTIDE SEQUENCE [LARGE SCALE GENOMIC DNA]</scope>
    <source>
        <strain evidence="1 2">LABIM186</strain>
    </source>
</reference>
<protein>
    <submittedName>
        <fullName evidence="1">Uncharacterized protein</fullName>
    </submittedName>
</protein>
<evidence type="ECO:0000313" key="1">
    <source>
        <dbReference type="EMBL" id="MEO3953580.1"/>
    </source>
</evidence>
<accession>A0ABV0H0I2</accession>
<organism evidence="1 2">
    <name type="scientific">Chromobacterium piscinae</name>
    <dbReference type="NCBI Taxonomy" id="686831"/>
    <lineage>
        <taxon>Bacteria</taxon>
        <taxon>Pseudomonadati</taxon>
        <taxon>Pseudomonadota</taxon>
        <taxon>Betaproteobacteria</taxon>
        <taxon>Neisseriales</taxon>
        <taxon>Chromobacteriaceae</taxon>
        <taxon>Chromobacterium</taxon>
    </lineage>
</organism>
<dbReference type="RefSeq" id="WP_346195604.1">
    <property type="nucleotide sequence ID" value="NZ_JBDJHV010000024.1"/>
</dbReference>
<gene>
    <name evidence="1" type="ORF">ABH309_03855</name>
</gene>
<dbReference type="Proteomes" id="UP001438292">
    <property type="component" value="Unassembled WGS sequence"/>
</dbReference>
<proteinExistence type="predicted"/>
<dbReference type="EMBL" id="JBDQQU010000004">
    <property type="protein sequence ID" value="MEO3953580.1"/>
    <property type="molecule type" value="Genomic_DNA"/>
</dbReference>
<comment type="caution">
    <text evidence="1">The sequence shown here is derived from an EMBL/GenBank/DDBJ whole genome shotgun (WGS) entry which is preliminary data.</text>
</comment>
<sequence length="49" mass="5446">MSILSLFSTPYRRSAADFEQVLSALTRLRLQETVTAMGIKSVFLVEVVA</sequence>
<keyword evidence="2" id="KW-1185">Reference proteome</keyword>